<protein>
    <submittedName>
        <fullName evidence="2">Uncharacterized protein</fullName>
    </submittedName>
</protein>
<evidence type="ECO:0000313" key="2">
    <source>
        <dbReference type="EMBL" id="KAG2109722.1"/>
    </source>
</evidence>
<evidence type="ECO:0000256" key="1">
    <source>
        <dbReference type="SAM" id="MobiDB-lite"/>
    </source>
</evidence>
<feature type="region of interest" description="Disordered" evidence="1">
    <location>
        <begin position="150"/>
        <end position="171"/>
    </location>
</feature>
<accession>A0A9P7JUX4</accession>
<dbReference type="GeneID" id="64703665"/>
<feature type="region of interest" description="Disordered" evidence="1">
    <location>
        <begin position="184"/>
        <end position="247"/>
    </location>
</feature>
<comment type="caution">
    <text evidence="2">The sequence shown here is derived from an EMBL/GenBank/DDBJ whole genome shotgun (WGS) entry which is preliminary data.</text>
</comment>
<dbReference type="AlphaFoldDB" id="A0A9P7JUX4"/>
<feature type="compositionally biased region" description="Low complexity" evidence="1">
    <location>
        <begin position="199"/>
        <end position="213"/>
    </location>
</feature>
<feature type="region of interest" description="Disordered" evidence="1">
    <location>
        <begin position="1"/>
        <end position="35"/>
    </location>
</feature>
<dbReference type="RefSeq" id="XP_041293667.1">
    <property type="nucleotide sequence ID" value="XM_041441406.1"/>
</dbReference>
<organism evidence="2 3">
    <name type="scientific">Suillus discolor</name>
    <dbReference type="NCBI Taxonomy" id="1912936"/>
    <lineage>
        <taxon>Eukaryota</taxon>
        <taxon>Fungi</taxon>
        <taxon>Dikarya</taxon>
        <taxon>Basidiomycota</taxon>
        <taxon>Agaricomycotina</taxon>
        <taxon>Agaricomycetes</taxon>
        <taxon>Agaricomycetidae</taxon>
        <taxon>Boletales</taxon>
        <taxon>Suillineae</taxon>
        <taxon>Suillaceae</taxon>
        <taxon>Suillus</taxon>
    </lineage>
</organism>
<keyword evidence="3" id="KW-1185">Reference proteome</keyword>
<dbReference type="EMBL" id="JABBWM010000023">
    <property type="protein sequence ID" value="KAG2109722.1"/>
    <property type="molecule type" value="Genomic_DNA"/>
</dbReference>
<name>A0A9P7JUX4_9AGAM</name>
<feature type="compositionally biased region" description="Low complexity" evidence="1">
    <location>
        <begin position="8"/>
        <end position="19"/>
    </location>
</feature>
<feature type="compositionally biased region" description="Polar residues" evidence="1">
    <location>
        <begin position="20"/>
        <end position="35"/>
    </location>
</feature>
<sequence length="399" mass="43572">MSSQNAGSTSQTQSSRTPTFAESSAAGDTSQTNSNVQVTPQQVLATACLTIVNDFRRSRSSKIEANIALIETISAELFTTPELHSSPEPEVTIGMSESARSNQHKTTKKPLYQRIGAEPDQTSQENLLANDPSSTIHPLNLLSKVGSTNCSHPVSSVPMRSSRIGHKTRRKFDDTSCITNTLPNSIKAAGRKSSEENASTSTLSTPSLPLLERLTSKPRLSGELKSNMASRRQHPGKLPQTRTGTQHGIKQLMPSNSLSLIERLSSMDTLPSSQNISHRQTPQPMDESFALTKPSGIELALRADSNSWTFENLKTLSSRTSTQMEDNAMMCQTRSSVLEAHQDRLESTIPVESGMLENAHAVPPLADMRTFVHSNRTDMFADANTSRTQEPNERGDILK</sequence>
<dbReference type="Proteomes" id="UP000823399">
    <property type="component" value="Unassembled WGS sequence"/>
</dbReference>
<gene>
    <name evidence="2" type="ORF">F5147DRAFT_773006</name>
</gene>
<evidence type="ECO:0000313" key="3">
    <source>
        <dbReference type="Proteomes" id="UP000823399"/>
    </source>
</evidence>
<reference evidence="2" key="1">
    <citation type="journal article" date="2020" name="New Phytol.">
        <title>Comparative genomics reveals dynamic genome evolution in host specialist ectomycorrhizal fungi.</title>
        <authorList>
            <person name="Lofgren L.A."/>
            <person name="Nguyen N.H."/>
            <person name="Vilgalys R."/>
            <person name="Ruytinx J."/>
            <person name="Liao H.L."/>
            <person name="Branco S."/>
            <person name="Kuo A."/>
            <person name="LaButti K."/>
            <person name="Lipzen A."/>
            <person name="Andreopoulos W."/>
            <person name="Pangilinan J."/>
            <person name="Riley R."/>
            <person name="Hundley H."/>
            <person name="Na H."/>
            <person name="Barry K."/>
            <person name="Grigoriev I.V."/>
            <person name="Stajich J.E."/>
            <person name="Kennedy P.G."/>
        </authorList>
    </citation>
    <scope>NUCLEOTIDE SEQUENCE</scope>
    <source>
        <strain evidence="2">FC423</strain>
    </source>
</reference>
<proteinExistence type="predicted"/>